<dbReference type="Proteomes" id="UP001303046">
    <property type="component" value="Unassembled WGS sequence"/>
</dbReference>
<reference evidence="7 8" key="1">
    <citation type="submission" date="2023-08" db="EMBL/GenBank/DDBJ databases">
        <title>A Necator americanus chromosomal reference genome.</title>
        <authorList>
            <person name="Ilik V."/>
            <person name="Petrzelkova K.J."/>
            <person name="Pardy F."/>
            <person name="Fuh T."/>
            <person name="Niatou-Singa F.S."/>
            <person name="Gouil Q."/>
            <person name="Baker L."/>
            <person name="Ritchie M.E."/>
            <person name="Jex A.R."/>
            <person name="Gazzola D."/>
            <person name="Li H."/>
            <person name="Toshio Fujiwara R."/>
            <person name="Zhan B."/>
            <person name="Aroian R.V."/>
            <person name="Pafco B."/>
            <person name="Schwarz E.M."/>
        </authorList>
    </citation>
    <scope>NUCLEOTIDE SEQUENCE [LARGE SCALE GENOMIC DNA]</scope>
    <source>
        <strain evidence="7 8">Aroian</strain>
        <tissue evidence="7">Whole animal</tissue>
    </source>
</reference>
<evidence type="ECO:0000256" key="1">
    <source>
        <dbReference type="ARBA" id="ARBA00004141"/>
    </source>
</evidence>
<evidence type="ECO:0000256" key="5">
    <source>
        <dbReference type="SAM" id="MobiDB-lite"/>
    </source>
</evidence>
<protein>
    <recommendedName>
        <fullName evidence="9">Transporter, major facilitator family protein</fullName>
    </recommendedName>
</protein>
<proteinExistence type="predicted"/>
<keyword evidence="3 6" id="KW-1133">Transmembrane helix</keyword>
<feature type="transmembrane region" description="Helical" evidence="6">
    <location>
        <begin position="352"/>
        <end position="372"/>
    </location>
</feature>
<dbReference type="EMBL" id="JAVFWL010000004">
    <property type="protein sequence ID" value="KAK6746952.1"/>
    <property type="molecule type" value="Genomic_DNA"/>
</dbReference>
<feature type="transmembrane region" description="Helical" evidence="6">
    <location>
        <begin position="421"/>
        <end position="441"/>
    </location>
</feature>
<dbReference type="InterPro" id="IPR036259">
    <property type="entry name" value="MFS_trans_sf"/>
</dbReference>
<dbReference type="InterPro" id="IPR011701">
    <property type="entry name" value="MFS"/>
</dbReference>
<feature type="transmembrane region" description="Helical" evidence="6">
    <location>
        <begin position="57"/>
        <end position="84"/>
    </location>
</feature>
<feature type="transmembrane region" description="Helical" evidence="6">
    <location>
        <begin position="498"/>
        <end position="517"/>
    </location>
</feature>
<dbReference type="Gene3D" id="1.20.1250.20">
    <property type="entry name" value="MFS general substrate transporter like domains"/>
    <property type="match status" value="2"/>
</dbReference>
<evidence type="ECO:0000256" key="6">
    <source>
        <dbReference type="SAM" id="Phobius"/>
    </source>
</evidence>
<feature type="transmembrane region" description="Helical" evidence="6">
    <location>
        <begin position="523"/>
        <end position="547"/>
    </location>
</feature>
<dbReference type="PANTHER" id="PTHR11662">
    <property type="entry name" value="SOLUTE CARRIER FAMILY 17"/>
    <property type="match status" value="1"/>
</dbReference>
<name>A0ABR1D9H4_NECAM</name>
<keyword evidence="8" id="KW-1185">Reference proteome</keyword>
<evidence type="ECO:0000256" key="3">
    <source>
        <dbReference type="ARBA" id="ARBA00022989"/>
    </source>
</evidence>
<organism evidence="7 8">
    <name type="scientific">Necator americanus</name>
    <name type="common">Human hookworm</name>
    <dbReference type="NCBI Taxonomy" id="51031"/>
    <lineage>
        <taxon>Eukaryota</taxon>
        <taxon>Metazoa</taxon>
        <taxon>Ecdysozoa</taxon>
        <taxon>Nematoda</taxon>
        <taxon>Chromadorea</taxon>
        <taxon>Rhabditida</taxon>
        <taxon>Rhabditina</taxon>
        <taxon>Rhabditomorpha</taxon>
        <taxon>Strongyloidea</taxon>
        <taxon>Ancylostomatidae</taxon>
        <taxon>Bunostominae</taxon>
        <taxon>Necator</taxon>
    </lineage>
</organism>
<feature type="compositionally biased region" description="Low complexity" evidence="5">
    <location>
        <begin position="668"/>
        <end position="687"/>
    </location>
</feature>
<sequence length="687" mass="75074">MSRLDRSTSLDPPPEKTIFRIDLNEDRPIPSATASVYAPSEAGDLAMPSVLFPSMRLMLAAMLCCCFITLSISSSNLAVALICMTSCPHHGYGGDLKWKTEQEGLVLAAQNAGSLLTLVTGMWADRLNGKWMVFVALLLCCVGNLVLPLFAAESFWFAVAARIAVGASDACLMPACNSLITRWFPQSERAAAIGLISGGRQIGETSRTLCIRVKEHLDWLAKSKLSTPPGTKRRRISHQNFEIETCRITARSSKMHRKDECIASDHKRASPISKIDLPGGPSDPLCKNPCDSYVVVCYVTISSANEGDEASSRINHWLRFFQALTRAITPKRTLFILPTAGYLCTRKDILDGWPAIFYLSACISILVTVFWIPFGADKPSKQCCISGRERNFIESRIACESIGKRTDRSRRVPYQAMLKSGALWASIFALVCHEYPLVIMLQFLPNYMRDVLEFAPTQNGLIAALPILCLFLSKTVSSSFASYLVTKRDMDKTVVCKGFNAVASGGLAMCIFIVPLFDKTRAVFAVVSLCGAMVFAGMHTPGVITALVQLAPPFSGIITGWSFFAVAWFSIMNKILTKHIVQQGAASEWSMVFRVSALVAALPVFVFTWWGSADRQVWAAPSSKASVCSFSPYKKSKNGPGSCSQLSRETSLSSLSTRDGMSAKKKLSTSSMSRSSSLAKNLNESKS</sequence>
<keyword evidence="4 6" id="KW-0472">Membrane</keyword>
<dbReference type="PANTHER" id="PTHR11662:SF53">
    <property type="entry name" value="MAJOR FACILITATOR SUPERFAMILY (MFS) PROFILE DOMAIN-CONTAINING PROTEIN"/>
    <property type="match status" value="1"/>
</dbReference>
<dbReference type="SUPFAM" id="SSF103473">
    <property type="entry name" value="MFS general substrate transporter"/>
    <property type="match status" value="2"/>
</dbReference>
<feature type="transmembrane region" description="Helical" evidence="6">
    <location>
        <begin position="591"/>
        <end position="610"/>
    </location>
</feature>
<gene>
    <name evidence="7" type="primary">Necator_chrIV.g13580</name>
    <name evidence="7" type="ORF">RB195_000289</name>
</gene>
<dbReference type="Pfam" id="PF07690">
    <property type="entry name" value="MFS_1"/>
    <property type="match status" value="2"/>
</dbReference>
<feature type="transmembrane region" description="Helical" evidence="6">
    <location>
        <begin position="131"/>
        <end position="151"/>
    </location>
</feature>
<feature type="transmembrane region" description="Helical" evidence="6">
    <location>
        <begin position="461"/>
        <end position="486"/>
    </location>
</feature>
<comment type="caution">
    <text evidence="7">The sequence shown here is derived from an EMBL/GenBank/DDBJ whole genome shotgun (WGS) entry which is preliminary data.</text>
</comment>
<keyword evidence="2 6" id="KW-0812">Transmembrane</keyword>
<feature type="transmembrane region" description="Helical" evidence="6">
    <location>
        <begin position="554"/>
        <end position="571"/>
    </location>
</feature>
<evidence type="ECO:0000313" key="7">
    <source>
        <dbReference type="EMBL" id="KAK6746952.1"/>
    </source>
</evidence>
<feature type="compositionally biased region" description="Low complexity" evidence="5">
    <location>
        <begin position="642"/>
        <end position="656"/>
    </location>
</feature>
<evidence type="ECO:0000256" key="4">
    <source>
        <dbReference type="ARBA" id="ARBA00023136"/>
    </source>
</evidence>
<evidence type="ECO:0000313" key="8">
    <source>
        <dbReference type="Proteomes" id="UP001303046"/>
    </source>
</evidence>
<evidence type="ECO:0000256" key="2">
    <source>
        <dbReference type="ARBA" id="ARBA00022692"/>
    </source>
</evidence>
<feature type="region of interest" description="Disordered" evidence="5">
    <location>
        <begin position="634"/>
        <end position="687"/>
    </location>
</feature>
<dbReference type="InterPro" id="IPR050382">
    <property type="entry name" value="MFS_Na/Anion_cotransporter"/>
</dbReference>
<accession>A0ABR1D9H4</accession>
<evidence type="ECO:0008006" key="9">
    <source>
        <dbReference type="Google" id="ProtNLM"/>
    </source>
</evidence>
<comment type="subcellular location">
    <subcellularLocation>
        <location evidence="1">Membrane</location>
        <topology evidence="1">Multi-pass membrane protein</topology>
    </subcellularLocation>
</comment>